<name>A0A9N9LUJ9_9HELO</name>
<evidence type="ECO:0000313" key="2">
    <source>
        <dbReference type="Proteomes" id="UP000701801"/>
    </source>
</evidence>
<accession>A0A9N9LUJ9</accession>
<evidence type="ECO:0000313" key="1">
    <source>
        <dbReference type="EMBL" id="CAG8977766.1"/>
    </source>
</evidence>
<proteinExistence type="predicted"/>
<dbReference type="EMBL" id="CAJVRM010000234">
    <property type="protein sequence ID" value="CAG8977766.1"/>
    <property type="molecule type" value="Genomic_DNA"/>
</dbReference>
<keyword evidence="2" id="KW-1185">Reference proteome</keyword>
<dbReference type="OrthoDB" id="10590785at2759"/>
<sequence>MFLREAERFSQQATYTVPDESIPAFDTTPKLQVRVIFGSEPLHISSKKYLPGISEAVVGHTSVERDTENTSIIMSDSSLIEYLRHESNDRTDKDRKLLPEENTIATRDKDFPPELYDGGVFRESGIIRIMKEWLSR</sequence>
<organism evidence="1 2">
    <name type="scientific">Hymenoscyphus albidus</name>
    <dbReference type="NCBI Taxonomy" id="595503"/>
    <lineage>
        <taxon>Eukaryota</taxon>
        <taxon>Fungi</taxon>
        <taxon>Dikarya</taxon>
        <taxon>Ascomycota</taxon>
        <taxon>Pezizomycotina</taxon>
        <taxon>Leotiomycetes</taxon>
        <taxon>Helotiales</taxon>
        <taxon>Helotiaceae</taxon>
        <taxon>Hymenoscyphus</taxon>
    </lineage>
</organism>
<comment type="caution">
    <text evidence="1">The sequence shown here is derived from an EMBL/GenBank/DDBJ whole genome shotgun (WGS) entry which is preliminary data.</text>
</comment>
<dbReference type="AlphaFoldDB" id="A0A9N9LUJ9"/>
<protein>
    <submittedName>
        <fullName evidence="1">Uncharacterized protein</fullName>
    </submittedName>
</protein>
<dbReference type="Proteomes" id="UP000701801">
    <property type="component" value="Unassembled WGS sequence"/>
</dbReference>
<reference evidence="1" key="1">
    <citation type="submission" date="2021-07" db="EMBL/GenBank/DDBJ databases">
        <authorList>
            <person name="Durling M."/>
        </authorList>
    </citation>
    <scope>NUCLEOTIDE SEQUENCE</scope>
</reference>
<gene>
    <name evidence="1" type="ORF">HYALB_00011151</name>
</gene>